<comment type="similarity">
    <text evidence="1">Belongs to the TRAFAC class myosin-kinesin ATPase superfamily. Kinesin family.</text>
</comment>
<dbReference type="PRINTS" id="PR00380">
    <property type="entry name" value="KINESINHEAVY"/>
</dbReference>
<feature type="binding site" evidence="1">
    <location>
        <begin position="104"/>
        <end position="111"/>
    </location>
    <ligand>
        <name>ATP</name>
        <dbReference type="ChEBI" id="CHEBI:30616"/>
    </ligand>
</feature>
<dbReference type="EMBL" id="CAUYUJ010000094">
    <property type="protein sequence ID" value="CAK0788610.1"/>
    <property type="molecule type" value="Genomic_DNA"/>
</dbReference>
<dbReference type="SUPFAM" id="SSF52540">
    <property type="entry name" value="P-loop containing nucleoside triphosphate hydrolases"/>
    <property type="match status" value="1"/>
</dbReference>
<dbReference type="PANTHER" id="PTHR24115">
    <property type="entry name" value="KINESIN-RELATED"/>
    <property type="match status" value="1"/>
</dbReference>
<accession>A0ABN9PBL5</accession>
<evidence type="ECO:0000313" key="5">
    <source>
        <dbReference type="Proteomes" id="UP001189429"/>
    </source>
</evidence>
<comment type="caution">
    <text evidence="4">The sequence shown here is derived from an EMBL/GenBank/DDBJ whole genome shotgun (WGS) entry which is preliminary data.</text>
</comment>
<dbReference type="Gene3D" id="3.40.850.10">
    <property type="entry name" value="Kinesin motor domain"/>
    <property type="match status" value="1"/>
</dbReference>
<feature type="domain" description="Kinesin motor" evidence="3">
    <location>
        <begin position="18"/>
        <end position="432"/>
    </location>
</feature>
<dbReference type="PROSITE" id="PS50067">
    <property type="entry name" value="KINESIN_MOTOR_2"/>
    <property type="match status" value="1"/>
</dbReference>
<dbReference type="SMART" id="SM00129">
    <property type="entry name" value="KISc"/>
    <property type="match status" value="1"/>
</dbReference>
<dbReference type="InterPro" id="IPR001752">
    <property type="entry name" value="Kinesin_motor_dom"/>
</dbReference>
<name>A0ABN9PBL5_9DINO</name>
<evidence type="ECO:0000313" key="4">
    <source>
        <dbReference type="EMBL" id="CAK0788610.1"/>
    </source>
</evidence>
<dbReference type="Pfam" id="PF00225">
    <property type="entry name" value="Kinesin"/>
    <property type="match status" value="2"/>
</dbReference>
<keyword evidence="5" id="KW-1185">Reference proteome</keyword>
<evidence type="ECO:0000256" key="1">
    <source>
        <dbReference type="PROSITE-ProRule" id="PRU00283"/>
    </source>
</evidence>
<keyword evidence="1" id="KW-0547">Nucleotide-binding</keyword>
<gene>
    <name evidence="4" type="ORF">PCOR1329_LOCUS458</name>
</gene>
<sequence>PFWLKPFWLKCLRVMSHKISVSVRLRPSRAESGPPLISADQRGVVVLKKGAVETDEAATTEHKVFEAVENVVTGSDQEQAFRAIAAPLLARLRDGYSCTLLAYGQTGSGKTHTMFGPPGCLTEASLAGSGGTTAAPTAWGIFPRIALELMQSGGGALYASAIEVYQDAAYDLLADRAPLQVGTKSVGRQVGGGGCVIPGLEGGKEGASGTAHAGVHPAHCQCSKCFKAQEAEKAAREAKRNALINGGREVVKRGTAAPSLASAPSSKEPSTFATVGEKLIPLTTPVEVAQLALTIEITRTAVGHALNARSSRSHCLVHLFCVDRQQGQVTKKRLLFVDLAGSERILKTGVEGVAATQAMAINGSLTALGKVIRALGANAKHVPFRDSVLTMLLRSSLDGNAATSVVINVASEPQHYEETMRSLEFGERMAGVKTVATKVVGQRCLHKAEVDTLTEELLKLRSEIAEMELADLDLGDFHPAAVPSEVKSLKLNFRKHARLAARAKEARAQLAEARAGGAADVPALEEAAAQREQMRPSSSTSSRCRRRPLPSEVGLPSGLGPTRRTCPKLLAWRRFRRH</sequence>
<dbReference type="InterPro" id="IPR027417">
    <property type="entry name" value="P-loop_NTPase"/>
</dbReference>
<dbReference type="InterPro" id="IPR027640">
    <property type="entry name" value="Kinesin-like_fam"/>
</dbReference>
<keyword evidence="1" id="KW-0067">ATP-binding</keyword>
<reference evidence="4" key="1">
    <citation type="submission" date="2023-10" db="EMBL/GenBank/DDBJ databases">
        <authorList>
            <person name="Chen Y."/>
            <person name="Shah S."/>
            <person name="Dougan E. K."/>
            <person name="Thang M."/>
            <person name="Chan C."/>
        </authorList>
    </citation>
    <scope>NUCLEOTIDE SEQUENCE [LARGE SCALE GENOMIC DNA]</scope>
</reference>
<protein>
    <recommendedName>
        <fullName evidence="3">Kinesin motor domain-containing protein</fullName>
    </recommendedName>
</protein>
<feature type="non-terminal residue" evidence="4">
    <location>
        <position position="1"/>
    </location>
</feature>
<organism evidence="4 5">
    <name type="scientific">Prorocentrum cordatum</name>
    <dbReference type="NCBI Taxonomy" id="2364126"/>
    <lineage>
        <taxon>Eukaryota</taxon>
        <taxon>Sar</taxon>
        <taxon>Alveolata</taxon>
        <taxon>Dinophyceae</taxon>
        <taxon>Prorocentrales</taxon>
        <taxon>Prorocentraceae</taxon>
        <taxon>Prorocentrum</taxon>
    </lineage>
</organism>
<feature type="region of interest" description="Disordered" evidence="2">
    <location>
        <begin position="527"/>
        <end position="561"/>
    </location>
</feature>
<keyword evidence="1" id="KW-0505">Motor protein</keyword>
<proteinExistence type="inferred from homology"/>
<evidence type="ECO:0000256" key="2">
    <source>
        <dbReference type="SAM" id="MobiDB-lite"/>
    </source>
</evidence>
<dbReference type="Proteomes" id="UP001189429">
    <property type="component" value="Unassembled WGS sequence"/>
</dbReference>
<dbReference type="InterPro" id="IPR036961">
    <property type="entry name" value="Kinesin_motor_dom_sf"/>
</dbReference>
<evidence type="ECO:0000259" key="3">
    <source>
        <dbReference type="PROSITE" id="PS50067"/>
    </source>
</evidence>